<reference evidence="8 9" key="1">
    <citation type="submission" date="2019-01" db="EMBL/GenBank/DDBJ databases">
        <title>Draft genome sequences of three monokaryotic isolates of the white-rot basidiomycete fungus Dichomitus squalens.</title>
        <authorList>
            <consortium name="DOE Joint Genome Institute"/>
            <person name="Lopez S.C."/>
            <person name="Andreopoulos B."/>
            <person name="Pangilinan J."/>
            <person name="Lipzen A."/>
            <person name="Riley R."/>
            <person name="Ahrendt S."/>
            <person name="Ng V."/>
            <person name="Barry K."/>
            <person name="Daum C."/>
            <person name="Grigoriev I.V."/>
            <person name="Hilden K.S."/>
            <person name="Makela M.R."/>
            <person name="de Vries R.P."/>
        </authorList>
    </citation>
    <scope>NUCLEOTIDE SEQUENCE [LARGE SCALE GENOMIC DNA]</scope>
    <source>
        <strain evidence="8 9">CBS 464.89</strain>
    </source>
</reference>
<keyword evidence="4 7" id="KW-0560">Oxidoreductase</keyword>
<evidence type="ECO:0000256" key="7">
    <source>
        <dbReference type="RuleBase" id="RU000461"/>
    </source>
</evidence>
<evidence type="ECO:0000256" key="4">
    <source>
        <dbReference type="ARBA" id="ARBA00023002"/>
    </source>
</evidence>
<keyword evidence="7" id="KW-0503">Monooxygenase</keyword>
<feature type="binding site" description="axial binding residue" evidence="6">
    <location>
        <position position="449"/>
    </location>
    <ligand>
        <name>heme</name>
        <dbReference type="ChEBI" id="CHEBI:30413"/>
    </ligand>
    <ligandPart>
        <name>Fe</name>
        <dbReference type="ChEBI" id="CHEBI:18248"/>
    </ligandPart>
</feature>
<dbReference type="InterPro" id="IPR001128">
    <property type="entry name" value="Cyt_P450"/>
</dbReference>
<keyword evidence="6 7" id="KW-0349">Heme</keyword>
<dbReference type="PRINTS" id="PR00385">
    <property type="entry name" value="P450"/>
</dbReference>
<dbReference type="InterPro" id="IPR036396">
    <property type="entry name" value="Cyt_P450_sf"/>
</dbReference>
<dbReference type="SUPFAM" id="SSF48264">
    <property type="entry name" value="Cytochrome P450"/>
    <property type="match status" value="1"/>
</dbReference>
<keyword evidence="5 6" id="KW-0408">Iron</keyword>
<dbReference type="GO" id="GO:0004497">
    <property type="term" value="F:monooxygenase activity"/>
    <property type="evidence" value="ECO:0007669"/>
    <property type="project" value="UniProtKB-KW"/>
</dbReference>
<dbReference type="CDD" id="cd11041">
    <property type="entry name" value="CYP503A1-like"/>
    <property type="match status" value="1"/>
</dbReference>
<name>A0A4Q9NT21_9APHY</name>
<dbReference type="Pfam" id="PF00067">
    <property type="entry name" value="p450"/>
    <property type="match status" value="1"/>
</dbReference>
<evidence type="ECO:0000313" key="8">
    <source>
        <dbReference type="EMBL" id="TBU53730.1"/>
    </source>
</evidence>
<keyword evidence="3 6" id="KW-0479">Metal-binding</keyword>
<dbReference type="GO" id="GO:0016705">
    <property type="term" value="F:oxidoreductase activity, acting on paired donors, with incorporation or reduction of molecular oxygen"/>
    <property type="evidence" value="ECO:0007669"/>
    <property type="project" value="InterPro"/>
</dbReference>
<dbReference type="PRINTS" id="PR00465">
    <property type="entry name" value="EP450IV"/>
</dbReference>
<accession>A0A4Q9NT21</accession>
<evidence type="ECO:0000256" key="2">
    <source>
        <dbReference type="ARBA" id="ARBA00010617"/>
    </source>
</evidence>
<evidence type="ECO:0000313" key="9">
    <source>
        <dbReference type="Proteomes" id="UP000292082"/>
    </source>
</evidence>
<dbReference type="InterPro" id="IPR002403">
    <property type="entry name" value="Cyt_P450_E_grp-IV"/>
</dbReference>
<dbReference type="GO" id="GO:0020037">
    <property type="term" value="F:heme binding"/>
    <property type="evidence" value="ECO:0007669"/>
    <property type="project" value="InterPro"/>
</dbReference>
<evidence type="ECO:0000256" key="3">
    <source>
        <dbReference type="ARBA" id="ARBA00022723"/>
    </source>
</evidence>
<evidence type="ECO:0000256" key="1">
    <source>
        <dbReference type="ARBA" id="ARBA00001971"/>
    </source>
</evidence>
<keyword evidence="9" id="KW-1185">Reference proteome</keyword>
<dbReference type="GO" id="GO:0005506">
    <property type="term" value="F:iron ion binding"/>
    <property type="evidence" value="ECO:0007669"/>
    <property type="project" value="InterPro"/>
</dbReference>
<organism evidence="8 9">
    <name type="scientific">Dichomitus squalens</name>
    <dbReference type="NCBI Taxonomy" id="114155"/>
    <lineage>
        <taxon>Eukaryota</taxon>
        <taxon>Fungi</taxon>
        <taxon>Dikarya</taxon>
        <taxon>Basidiomycota</taxon>
        <taxon>Agaricomycotina</taxon>
        <taxon>Agaricomycetes</taxon>
        <taxon>Polyporales</taxon>
        <taxon>Polyporaceae</taxon>
        <taxon>Dichomitus</taxon>
    </lineage>
</organism>
<dbReference type="PANTHER" id="PTHR46206:SF7">
    <property type="entry name" value="P450, PUTATIVE (EUROFUNG)-RELATED"/>
    <property type="match status" value="1"/>
</dbReference>
<dbReference type="AlphaFoldDB" id="A0A4Q9NT21"/>
<dbReference type="EMBL" id="ML145206">
    <property type="protein sequence ID" value="TBU53730.1"/>
    <property type="molecule type" value="Genomic_DNA"/>
</dbReference>
<proteinExistence type="inferred from homology"/>
<protein>
    <submittedName>
        <fullName evidence="8">Cytochrome P450</fullName>
    </submittedName>
</protein>
<dbReference type="Gene3D" id="1.10.630.10">
    <property type="entry name" value="Cytochrome P450"/>
    <property type="match status" value="1"/>
</dbReference>
<comment type="cofactor">
    <cofactor evidence="1 6">
        <name>heme</name>
        <dbReference type="ChEBI" id="CHEBI:30413"/>
    </cofactor>
</comment>
<evidence type="ECO:0000256" key="5">
    <source>
        <dbReference type="ARBA" id="ARBA00023004"/>
    </source>
</evidence>
<dbReference type="InterPro" id="IPR017972">
    <property type="entry name" value="Cyt_P450_CS"/>
</dbReference>
<gene>
    <name evidence="8" type="ORF">BD310DRAFT_951891</name>
</gene>
<dbReference type="PANTHER" id="PTHR46206">
    <property type="entry name" value="CYTOCHROME P450"/>
    <property type="match status" value="1"/>
</dbReference>
<evidence type="ECO:0000256" key="6">
    <source>
        <dbReference type="PIRSR" id="PIRSR602403-1"/>
    </source>
</evidence>
<dbReference type="PROSITE" id="PS00086">
    <property type="entry name" value="CYTOCHROME_P450"/>
    <property type="match status" value="1"/>
</dbReference>
<dbReference type="Proteomes" id="UP000292082">
    <property type="component" value="Unassembled WGS sequence"/>
</dbReference>
<sequence>MPVSVMDKSQATLYGVLAALVAIYVFRWRTNRLQHIPTLGGPSDPVLSYLSAFNYILNSTKILREGYERFKGSAFKVADLESWTVILNGPEMVDEIRKRPDEELSAMESNEEFLQIRYIFGKEPYEDPYHIHLTRDKLTRTLPAIVPDLVDELRATLPEYVPTHGDEWTTIDVTTTTQKIVARLSNRVFVRLPVCRNEEYLKMAVSIATDLIKDAFILKTSPHFLRPIVAWLASSTRRTVRRALPYLRPVIAERKEQIAEHGLGQDWPGKPNDMLQWIIENEMLRGAEDEAIIARILLVNFQAIHTTSTSITHALYHLAASPEYIHPLREEVQSIIAAEGWTKTALGKMRKLDSFLKESQRYNGISLVAPGRKALKDVRLSDGTVIPAGTMVNMNTHRLHLDDACYPNANEFDPFRFARIREVDGEGTKHQFTHTSNQYVAFGIGRHACPGRFFAATELKALLAYIVINYDLKVAGDGTRPRNLYFSHAILPSMSGKIMLRKCQVEEVT</sequence>
<comment type="similarity">
    <text evidence="2 7">Belongs to the cytochrome P450 family.</text>
</comment>